<accession>A0A0D7AAW7</accession>
<evidence type="ECO:0000313" key="2">
    <source>
        <dbReference type="EMBL" id="KIY47086.1"/>
    </source>
</evidence>
<keyword evidence="3" id="KW-1185">Reference proteome</keyword>
<feature type="domain" description="Heterokaryon incompatibility" evidence="1">
    <location>
        <begin position="45"/>
        <end position="167"/>
    </location>
</feature>
<protein>
    <recommendedName>
        <fullName evidence="1">Heterokaryon incompatibility domain-containing protein</fullName>
    </recommendedName>
</protein>
<dbReference type="OrthoDB" id="6329284at2759"/>
<reference evidence="2 3" key="1">
    <citation type="journal article" date="2015" name="Fungal Genet. Biol.">
        <title>Evolution of novel wood decay mechanisms in Agaricales revealed by the genome sequences of Fistulina hepatica and Cylindrobasidium torrendii.</title>
        <authorList>
            <person name="Floudas D."/>
            <person name="Held B.W."/>
            <person name="Riley R."/>
            <person name="Nagy L.G."/>
            <person name="Koehler G."/>
            <person name="Ransdell A.S."/>
            <person name="Younus H."/>
            <person name="Chow J."/>
            <person name="Chiniquy J."/>
            <person name="Lipzen A."/>
            <person name="Tritt A."/>
            <person name="Sun H."/>
            <person name="Haridas S."/>
            <person name="LaButti K."/>
            <person name="Ohm R.A."/>
            <person name="Kues U."/>
            <person name="Blanchette R.A."/>
            <person name="Grigoriev I.V."/>
            <person name="Minto R.E."/>
            <person name="Hibbett D.S."/>
        </authorList>
    </citation>
    <scope>NUCLEOTIDE SEQUENCE [LARGE SCALE GENOMIC DNA]</scope>
    <source>
        <strain evidence="2 3">ATCC 64428</strain>
    </source>
</reference>
<dbReference type="EMBL" id="KN882013">
    <property type="protein sequence ID" value="KIY47086.1"/>
    <property type="molecule type" value="Genomic_DNA"/>
</dbReference>
<dbReference type="PANTHER" id="PTHR24148">
    <property type="entry name" value="ANKYRIN REPEAT DOMAIN-CONTAINING PROTEIN 39 HOMOLOG-RELATED"/>
    <property type="match status" value="1"/>
</dbReference>
<evidence type="ECO:0000313" key="3">
    <source>
        <dbReference type="Proteomes" id="UP000054144"/>
    </source>
</evidence>
<dbReference type="AlphaFoldDB" id="A0A0D7AAW7"/>
<dbReference type="PANTHER" id="PTHR24148:SF64">
    <property type="entry name" value="HETEROKARYON INCOMPATIBILITY DOMAIN-CONTAINING PROTEIN"/>
    <property type="match status" value="1"/>
</dbReference>
<organism evidence="2 3">
    <name type="scientific">Fistulina hepatica ATCC 64428</name>
    <dbReference type="NCBI Taxonomy" id="1128425"/>
    <lineage>
        <taxon>Eukaryota</taxon>
        <taxon>Fungi</taxon>
        <taxon>Dikarya</taxon>
        <taxon>Basidiomycota</taxon>
        <taxon>Agaricomycotina</taxon>
        <taxon>Agaricomycetes</taxon>
        <taxon>Agaricomycetidae</taxon>
        <taxon>Agaricales</taxon>
        <taxon>Fistulinaceae</taxon>
        <taxon>Fistulina</taxon>
    </lineage>
</organism>
<proteinExistence type="predicted"/>
<name>A0A0D7AAW7_9AGAR</name>
<evidence type="ECO:0000259" key="1">
    <source>
        <dbReference type="Pfam" id="PF06985"/>
    </source>
</evidence>
<sequence length="473" mass="53113">MSLFLLVPISEVPDGNLAPYLELRGQRWAVENFQVSEENRPIPAYTCISYVWGSGRTPNSMHVTVEMSDRTLPALLTAMVNCPCAAYWIDAFCIPSGDPAGKRATLQSMGYIYSRAEQVVCITSVTSFKALQELSSLDSSQLAVPRTGLLEALDKNPWIRSVWTYQEVVNSSRLLICGEGLAQTLLAHEFLNRFSQFIVRYCHAQHIPLLSFYRMYPLISAFEDLILDWRTANYTERSAYQVMSGMEKRHWDKDANFFYSSIGALTQVLVERTPASSLEALAESFMSTCENKHDFSFIFTSGRRDPRDGLRWRPTPQILRSILPWPCHGAQDGHRTPRGAVLKDMVQLPGASAISADTRAAILSFLKVDNSPELTDARIARLCFDTFSRLGFRGDKEPIMITANGVFFAQDASAILSCPNAELWISSTLKWHFGCLGLAVWRDHENAKRYAPAVFIGIVEEGENLLKQDLPLD</sequence>
<dbReference type="Proteomes" id="UP000054144">
    <property type="component" value="Unassembled WGS sequence"/>
</dbReference>
<dbReference type="Pfam" id="PF06985">
    <property type="entry name" value="HET"/>
    <property type="match status" value="1"/>
</dbReference>
<gene>
    <name evidence="2" type="ORF">FISHEDRAFT_59877</name>
</gene>
<dbReference type="InterPro" id="IPR052895">
    <property type="entry name" value="HetReg/Transcr_Mod"/>
</dbReference>
<dbReference type="InterPro" id="IPR010730">
    <property type="entry name" value="HET"/>
</dbReference>